<evidence type="ECO:0000259" key="2">
    <source>
        <dbReference type="Pfam" id="PF00188"/>
    </source>
</evidence>
<dbReference type="AlphaFoldDB" id="A0A4R9JVG0"/>
<evidence type="ECO:0000313" key="4">
    <source>
        <dbReference type="Proteomes" id="UP000297693"/>
    </source>
</evidence>
<dbReference type="PANTHER" id="PTHR31157">
    <property type="entry name" value="SCP DOMAIN-CONTAINING PROTEIN"/>
    <property type="match status" value="1"/>
</dbReference>
<keyword evidence="1" id="KW-0732">Signal</keyword>
<gene>
    <name evidence="3" type="ORF">EHQ58_17000</name>
</gene>
<name>A0A4R9JVG0_9LEPT</name>
<feature type="signal peptide" evidence="1">
    <location>
        <begin position="1"/>
        <end position="19"/>
    </location>
</feature>
<dbReference type="InterPro" id="IPR035940">
    <property type="entry name" value="CAP_sf"/>
</dbReference>
<dbReference type="EMBL" id="RQGD01000046">
    <property type="protein sequence ID" value="TGL56326.1"/>
    <property type="molecule type" value="Genomic_DNA"/>
</dbReference>
<evidence type="ECO:0000256" key="1">
    <source>
        <dbReference type="SAM" id="SignalP"/>
    </source>
</evidence>
<comment type="caution">
    <text evidence="3">The sequence shown here is derived from an EMBL/GenBank/DDBJ whole genome shotgun (WGS) entry which is preliminary data.</text>
</comment>
<organism evidence="3 4">
    <name type="scientific">Leptospira ognonensis</name>
    <dbReference type="NCBI Taxonomy" id="2484945"/>
    <lineage>
        <taxon>Bacteria</taxon>
        <taxon>Pseudomonadati</taxon>
        <taxon>Spirochaetota</taxon>
        <taxon>Spirochaetia</taxon>
        <taxon>Leptospirales</taxon>
        <taxon>Leptospiraceae</taxon>
        <taxon>Leptospira</taxon>
    </lineage>
</organism>
<proteinExistence type="predicted"/>
<dbReference type="Proteomes" id="UP000297693">
    <property type="component" value="Unassembled WGS sequence"/>
</dbReference>
<protein>
    <submittedName>
        <fullName evidence="3">CAP domain-containing protein</fullName>
    </submittedName>
</protein>
<dbReference type="RefSeq" id="WP_135625150.1">
    <property type="nucleotide sequence ID" value="NZ_RQGD01000046.1"/>
</dbReference>
<dbReference type="Gene3D" id="3.40.33.10">
    <property type="entry name" value="CAP"/>
    <property type="match status" value="1"/>
</dbReference>
<dbReference type="PANTHER" id="PTHR31157:SF1">
    <property type="entry name" value="SCP DOMAIN-CONTAINING PROTEIN"/>
    <property type="match status" value="1"/>
</dbReference>
<keyword evidence="4" id="KW-1185">Reference proteome</keyword>
<dbReference type="Pfam" id="PF00188">
    <property type="entry name" value="CAP"/>
    <property type="match status" value="1"/>
</dbReference>
<sequence length="272" mass="30639">MNRLQILNILFIIATIANCATPPPKTEKPKEVVPESKNKVTVTSSAEEKKELAFLESIVDGRNIPTSSQWTEDKYSEFTDQTFSTYAPAKEVIDFKNVDYPLLNAALYYATSRERRKLGMKPFRYSPLCEQAAYAHAQDMVNLDFYSHTSKVKGKETLKDRLDLVGIQNSLAGENIIASFGIDYKAGTPVYTPDQNLNKKFSYQRNGPPIGNHTYIGLAESLLEAWMNSPPHRRNILNPDFSYAGAGVYHYQDAKFHNIDKVKGVLVFSSKP</sequence>
<feature type="domain" description="SCP" evidence="2">
    <location>
        <begin position="110"/>
        <end position="256"/>
    </location>
</feature>
<dbReference type="SUPFAM" id="SSF55797">
    <property type="entry name" value="PR-1-like"/>
    <property type="match status" value="1"/>
</dbReference>
<accession>A0A4R9JVG0</accession>
<dbReference type="OrthoDB" id="9783944at2"/>
<reference evidence="3" key="1">
    <citation type="journal article" date="2019" name="PLoS Negl. Trop. Dis.">
        <title>Revisiting the worldwide diversity of Leptospira species in the environment.</title>
        <authorList>
            <person name="Vincent A.T."/>
            <person name="Schiettekatte O."/>
            <person name="Bourhy P."/>
            <person name="Veyrier F.J."/>
            <person name="Picardeau M."/>
        </authorList>
    </citation>
    <scope>NUCLEOTIDE SEQUENCE [LARGE SCALE GENOMIC DNA]</scope>
    <source>
        <strain evidence="3">201702476</strain>
    </source>
</reference>
<feature type="chain" id="PRO_5020292132" evidence="1">
    <location>
        <begin position="20"/>
        <end position="272"/>
    </location>
</feature>
<dbReference type="CDD" id="cd05379">
    <property type="entry name" value="CAP_bacterial"/>
    <property type="match status" value="1"/>
</dbReference>
<evidence type="ECO:0000313" key="3">
    <source>
        <dbReference type="EMBL" id="TGL56326.1"/>
    </source>
</evidence>
<dbReference type="InterPro" id="IPR014044">
    <property type="entry name" value="CAP_dom"/>
</dbReference>